<dbReference type="EMBL" id="JACVVK020000253">
    <property type="protein sequence ID" value="KAK7481980.1"/>
    <property type="molecule type" value="Genomic_DNA"/>
</dbReference>
<accession>A0ABD0K4Y7</accession>
<protein>
    <submittedName>
        <fullName evidence="2">Uncharacterized protein</fullName>
    </submittedName>
</protein>
<evidence type="ECO:0000313" key="3">
    <source>
        <dbReference type="Proteomes" id="UP001519460"/>
    </source>
</evidence>
<feature type="compositionally biased region" description="Basic and acidic residues" evidence="1">
    <location>
        <begin position="202"/>
        <end position="214"/>
    </location>
</feature>
<proteinExistence type="predicted"/>
<evidence type="ECO:0000313" key="2">
    <source>
        <dbReference type="EMBL" id="KAK7481980.1"/>
    </source>
</evidence>
<feature type="compositionally biased region" description="Polar residues" evidence="1">
    <location>
        <begin position="301"/>
        <end position="310"/>
    </location>
</feature>
<feature type="compositionally biased region" description="Basic residues" evidence="1">
    <location>
        <begin position="290"/>
        <end position="300"/>
    </location>
</feature>
<feature type="compositionally biased region" description="Basic and acidic residues" evidence="1">
    <location>
        <begin position="369"/>
        <end position="381"/>
    </location>
</feature>
<keyword evidence="3" id="KW-1185">Reference proteome</keyword>
<feature type="compositionally biased region" description="Basic residues" evidence="1">
    <location>
        <begin position="269"/>
        <end position="280"/>
    </location>
</feature>
<gene>
    <name evidence="2" type="ORF">BaRGS_00026783</name>
</gene>
<feature type="compositionally biased region" description="Polar residues" evidence="1">
    <location>
        <begin position="255"/>
        <end position="268"/>
    </location>
</feature>
<reference evidence="2 3" key="1">
    <citation type="journal article" date="2023" name="Sci. Data">
        <title>Genome assembly of the Korean intertidal mud-creeper Batillaria attramentaria.</title>
        <authorList>
            <person name="Patra A.K."/>
            <person name="Ho P.T."/>
            <person name="Jun S."/>
            <person name="Lee S.J."/>
            <person name="Kim Y."/>
            <person name="Won Y.J."/>
        </authorList>
    </citation>
    <scope>NUCLEOTIDE SEQUENCE [LARGE SCALE GENOMIC DNA]</scope>
    <source>
        <strain evidence="2">Wonlab-2016</strain>
    </source>
</reference>
<feature type="region of interest" description="Disordered" evidence="1">
    <location>
        <begin position="168"/>
        <end position="520"/>
    </location>
</feature>
<organism evidence="2 3">
    <name type="scientific">Batillaria attramentaria</name>
    <dbReference type="NCBI Taxonomy" id="370345"/>
    <lineage>
        <taxon>Eukaryota</taxon>
        <taxon>Metazoa</taxon>
        <taxon>Spiralia</taxon>
        <taxon>Lophotrochozoa</taxon>
        <taxon>Mollusca</taxon>
        <taxon>Gastropoda</taxon>
        <taxon>Caenogastropoda</taxon>
        <taxon>Sorbeoconcha</taxon>
        <taxon>Cerithioidea</taxon>
        <taxon>Batillariidae</taxon>
        <taxon>Batillaria</taxon>
    </lineage>
</organism>
<comment type="caution">
    <text evidence="2">The sequence shown here is derived from an EMBL/GenBank/DDBJ whole genome shotgun (WGS) entry which is preliminary data.</text>
</comment>
<evidence type="ECO:0000256" key="1">
    <source>
        <dbReference type="SAM" id="MobiDB-lite"/>
    </source>
</evidence>
<sequence>MNSANAPVWYQRLNSVCSRQTPPETYKEFCQEHEGRLKVLYPFLTQEQIKGKLLERWKKIQMLEKPQNVKTIMKKQRSERKYPVAQFIKEPRPKVHSHAEKSQTTTAEILRVSDLDKGTETFEAVNWLTHDDRSRAITSHLTLSQEGKTYRGRSFSLPSKVPEVISQSTPNVEKSILKNGRLPVASDGDTRRPTPRVSFSWTEHHDISPQHPSDDNLEITSSPEQPPADDFPEIIPSEHAPTVKHSAITPPKQVLSDSESLDVSPSITKTRKRMVTRSRKSCMSESPPKRSPKGKGKRKQAAQSTSNSEIDSPKFGSCVSSPFIEPPKFGSTPASPENQEKKFCLFEDDWMPPEIPKRRGRSKKVTHTFSEKASTKGENTKKQPGLCSTDPPRSPVSCRQSARKFKPIPPKENTRAESRHSSRRKSPKDAAERESQDFRNSEKPPEQIPPKETTSQRKSPRHKDADEKKSQHFQNARVLRSARETVNAAEHSPGCSSSEDKSSKGDSDCVSDNDEPQESSATTNILLRILMQLKSTGASQDISKTVSSPTQSRTTEVSEISLNAFSGAAPSPSASDVQMYKSGASIRENILCDLFEDPEPGNFPSSKRKRLVHCTIVSKMQDEVCCFCLACFKIMLVTF</sequence>
<dbReference type="AlphaFoldDB" id="A0ABD0K4Y7"/>
<feature type="compositionally biased region" description="Basic and acidic residues" evidence="1">
    <location>
        <begin position="498"/>
        <end position="507"/>
    </location>
</feature>
<feature type="region of interest" description="Disordered" evidence="1">
    <location>
        <begin position="538"/>
        <end position="557"/>
    </location>
</feature>
<feature type="compositionally biased region" description="Basic and acidic residues" evidence="1">
    <location>
        <begin position="427"/>
        <end position="445"/>
    </location>
</feature>
<dbReference type="Proteomes" id="UP001519460">
    <property type="component" value="Unassembled WGS sequence"/>
</dbReference>
<name>A0ABD0K4Y7_9CAEN</name>